<dbReference type="InterPro" id="IPR036671">
    <property type="entry name" value="DPH_MB_sf"/>
</dbReference>
<dbReference type="OrthoDB" id="66964at2759"/>
<evidence type="ECO:0000256" key="6">
    <source>
        <dbReference type="ARBA" id="ARBA00041070"/>
    </source>
</evidence>
<dbReference type="GO" id="GO:0017183">
    <property type="term" value="P:protein histidyl modification to diphthamide"/>
    <property type="evidence" value="ECO:0007669"/>
    <property type="project" value="InterPro"/>
</dbReference>
<dbReference type="InterPro" id="IPR044248">
    <property type="entry name" value="DPH3/4-like"/>
</dbReference>
<dbReference type="Proteomes" id="UP000276991">
    <property type="component" value="Unassembled WGS sequence"/>
</dbReference>
<dbReference type="SUPFAM" id="SSF144217">
    <property type="entry name" value="CSL zinc finger"/>
    <property type="match status" value="1"/>
</dbReference>
<name>A0A498SKM2_ACAVI</name>
<comment type="pathway">
    <text evidence="1">Protein modification; peptidyl-diphthamide biosynthesis.</text>
</comment>
<feature type="domain" description="DPH-type MB" evidence="8">
    <location>
        <begin position="4"/>
        <end position="60"/>
    </location>
</feature>
<comment type="catalytic activity">
    <reaction evidence="5">
        <text>[3Fe-4S](1+)-[protein] + Fe(2+)-[Dph3] = [3Fe-4S](0)-[protein] + Fe(3+)-[Dph3]</text>
        <dbReference type="Rhea" id="RHEA:71235"/>
        <dbReference type="Rhea" id="RHEA-COMP:17996"/>
        <dbReference type="Rhea" id="RHEA-COMP:17997"/>
        <dbReference type="Rhea" id="RHEA-COMP:18002"/>
        <dbReference type="Rhea" id="RHEA-COMP:18003"/>
        <dbReference type="ChEBI" id="CHEBI:29033"/>
        <dbReference type="ChEBI" id="CHEBI:29034"/>
        <dbReference type="ChEBI" id="CHEBI:33751"/>
        <dbReference type="ChEBI" id="CHEBI:47402"/>
        <dbReference type="ChEBI" id="CHEBI:83228"/>
    </reaction>
</comment>
<keyword evidence="3" id="KW-0408">Iron</keyword>
<proteinExistence type="inferred from homology"/>
<accession>A0A498SKM2</accession>
<dbReference type="PANTHER" id="PTHR21454">
    <property type="entry name" value="DPH3 HOMOLOG-RELATED"/>
    <property type="match status" value="1"/>
</dbReference>
<organism evidence="9 10">
    <name type="scientific">Acanthocheilonema viteae</name>
    <name type="common">Filarial nematode worm</name>
    <name type="synonym">Dipetalonema viteae</name>
    <dbReference type="NCBI Taxonomy" id="6277"/>
    <lineage>
        <taxon>Eukaryota</taxon>
        <taxon>Metazoa</taxon>
        <taxon>Ecdysozoa</taxon>
        <taxon>Nematoda</taxon>
        <taxon>Chromadorea</taxon>
        <taxon>Rhabditida</taxon>
        <taxon>Spirurina</taxon>
        <taxon>Spiruromorpha</taxon>
        <taxon>Filarioidea</taxon>
        <taxon>Onchocercidae</taxon>
        <taxon>Acanthocheilonema</taxon>
    </lineage>
</organism>
<dbReference type="PROSITE" id="PS51074">
    <property type="entry name" value="DPH_MB"/>
    <property type="match status" value="1"/>
</dbReference>
<reference evidence="9 10" key="1">
    <citation type="submission" date="2018-08" db="EMBL/GenBank/DDBJ databases">
        <authorList>
            <person name="Laetsch R D."/>
            <person name="Stevens L."/>
            <person name="Kumar S."/>
            <person name="Blaxter L. M."/>
        </authorList>
    </citation>
    <scope>NUCLEOTIDE SEQUENCE [LARGE SCALE GENOMIC DNA]</scope>
</reference>
<dbReference type="GO" id="GO:0046872">
    <property type="term" value="F:metal ion binding"/>
    <property type="evidence" value="ECO:0007669"/>
    <property type="project" value="UniProtKB-KW"/>
</dbReference>
<sequence>MSPFYDEVDIEDFDYDEFTKCYTYPCPCGDWFEISREMVEAGEDIAICPTCSLAIRVIYDPNRFMKWEILPKIDILPKMEMVSSCKILG</sequence>
<comment type="similarity">
    <text evidence="4">Belongs to the DPH3 family.</text>
</comment>
<keyword evidence="10" id="KW-1185">Reference proteome</keyword>
<gene>
    <name evidence="9" type="ORF">NAV_LOCUS7636</name>
</gene>
<evidence type="ECO:0000256" key="2">
    <source>
        <dbReference type="ARBA" id="ARBA00022723"/>
    </source>
</evidence>
<evidence type="ECO:0000313" key="10">
    <source>
        <dbReference type="Proteomes" id="UP000276991"/>
    </source>
</evidence>
<evidence type="ECO:0000256" key="4">
    <source>
        <dbReference type="ARBA" id="ARBA00024032"/>
    </source>
</evidence>
<dbReference type="InterPro" id="IPR007872">
    <property type="entry name" value="DPH_MB_dom"/>
</dbReference>
<keyword evidence="2" id="KW-0479">Metal-binding</keyword>
<evidence type="ECO:0000256" key="7">
    <source>
        <dbReference type="ARBA" id="ARBA00048125"/>
    </source>
</evidence>
<protein>
    <recommendedName>
        <fullName evidence="6">Diphthamide biosynthesis protein 3</fullName>
    </recommendedName>
</protein>
<dbReference type="FunFam" id="3.10.660.10:FF:000001">
    <property type="entry name" value="Diphthamide biosynthesis 3"/>
    <property type="match status" value="1"/>
</dbReference>
<dbReference type="Pfam" id="PF05207">
    <property type="entry name" value="Zn_ribbon_CSL"/>
    <property type="match status" value="1"/>
</dbReference>
<comment type="catalytic activity">
    <reaction evidence="7">
        <text>2 [3Fe-4S](0)-[protein] + 2 Fe(2+)-[Dph3] + NADH = 2 [4Fe-4S](1+)-[protein] + 2 [Dph3] + NAD(+) + H(+)</text>
        <dbReference type="Rhea" id="RHEA:71239"/>
        <dbReference type="Rhea" id="RHEA-COMP:17997"/>
        <dbReference type="Rhea" id="RHEA-COMP:17998"/>
        <dbReference type="Rhea" id="RHEA-COMP:18001"/>
        <dbReference type="Rhea" id="RHEA-COMP:18002"/>
        <dbReference type="ChEBI" id="CHEBI:15378"/>
        <dbReference type="ChEBI" id="CHEBI:29033"/>
        <dbReference type="ChEBI" id="CHEBI:33723"/>
        <dbReference type="ChEBI" id="CHEBI:47402"/>
        <dbReference type="ChEBI" id="CHEBI:57540"/>
        <dbReference type="ChEBI" id="CHEBI:57945"/>
        <dbReference type="ChEBI" id="CHEBI:83228"/>
    </reaction>
</comment>
<evidence type="ECO:0000259" key="8">
    <source>
        <dbReference type="PROSITE" id="PS51074"/>
    </source>
</evidence>
<evidence type="ECO:0000256" key="3">
    <source>
        <dbReference type="ARBA" id="ARBA00023004"/>
    </source>
</evidence>
<dbReference type="Gene3D" id="3.10.660.10">
    <property type="entry name" value="DPH Zinc finger"/>
    <property type="match status" value="1"/>
</dbReference>
<dbReference type="PANTHER" id="PTHR21454:SF31">
    <property type="entry name" value="DIPHTHAMIDE BIOSYNTHESIS PROTEIN 3"/>
    <property type="match status" value="1"/>
</dbReference>
<evidence type="ECO:0000256" key="5">
    <source>
        <dbReference type="ARBA" id="ARBA00036267"/>
    </source>
</evidence>
<dbReference type="EMBL" id="UPTC01001971">
    <property type="protein sequence ID" value="VBB32845.1"/>
    <property type="molecule type" value="Genomic_DNA"/>
</dbReference>
<evidence type="ECO:0000313" key="9">
    <source>
        <dbReference type="EMBL" id="VBB32845.1"/>
    </source>
</evidence>
<dbReference type="AlphaFoldDB" id="A0A498SKM2"/>
<evidence type="ECO:0000256" key="1">
    <source>
        <dbReference type="ARBA" id="ARBA00005156"/>
    </source>
</evidence>
<dbReference type="STRING" id="6277.A0A498SKM2"/>